<accession>A0A0P6YKG2</accession>
<keyword evidence="5 6" id="KW-0472">Membrane</keyword>
<keyword evidence="2" id="KW-1003">Cell membrane</keyword>
<proteinExistence type="predicted"/>
<evidence type="ECO:0000256" key="3">
    <source>
        <dbReference type="ARBA" id="ARBA00022692"/>
    </source>
</evidence>
<keyword evidence="4 6" id="KW-1133">Transmembrane helix</keyword>
<evidence type="ECO:0000256" key="4">
    <source>
        <dbReference type="ARBA" id="ARBA00022989"/>
    </source>
</evidence>
<feature type="transmembrane region" description="Helical" evidence="6">
    <location>
        <begin position="37"/>
        <end position="58"/>
    </location>
</feature>
<feature type="transmembrane region" description="Helical" evidence="6">
    <location>
        <begin position="292"/>
        <end position="311"/>
    </location>
</feature>
<evidence type="ECO:0000313" key="8">
    <source>
        <dbReference type="Proteomes" id="UP000050544"/>
    </source>
</evidence>
<keyword evidence="8" id="KW-1185">Reference proteome</keyword>
<dbReference type="InterPro" id="IPR043428">
    <property type="entry name" value="LivM-like"/>
</dbReference>
<dbReference type="PATRIC" id="fig|869279.4.peg.2125"/>
<dbReference type="EMBL" id="LGKO01000005">
    <property type="protein sequence ID" value="KPL82965.1"/>
    <property type="molecule type" value="Genomic_DNA"/>
</dbReference>
<feature type="transmembrane region" description="Helical" evidence="6">
    <location>
        <begin position="209"/>
        <end position="227"/>
    </location>
</feature>
<feature type="transmembrane region" description="Helical" evidence="6">
    <location>
        <begin position="118"/>
        <end position="135"/>
    </location>
</feature>
<reference evidence="7 8" key="1">
    <citation type="submission" date="2015-07" db="EMBL/GenBank/DDBJ databases">
        <title>Whole genome sequence of Thermanaerothrix daxensis DSM 23592.</title>
        <authorList>
            <person name="Hemp J."/>
            <person name="Ward L.M."/>
            <person name="Pace L.A."/>
            <person name="Fischer W.W."/>
        </authorList>
    </citation>
    <scope>NUCLEOTIDE SEQUENCE [LARGE SCALE GENOMIC DNA]</scope>
    <source>
        <strain evidence="7 8">GNS-1</strain>
    </source>
</reference>
<comment type="caution">
    <text evidence="7">The sequence shown here is derived from an EMBL/GenBank/DDBJ whole genome shotgun (WGS) entry which is preliminary data.</text>
</comment>
<evidence type="ECO:0000256" key="6">
    <source>
        <dbReference type="SAM" id="Phobius"/>
    </source>
</evidence>
<keyword evidence="3 6" id="KW-0812">Transmembrane</keyword>
<dbReference type="AlphaFoldDB" id="A0A0P6YKG2"/>
<gene>
    <name evidence="7" type="ORF">SE15_12510</name>
</gene>
<dbReference type="GO" id="GO:0005886">
    <property type="term" value="C:plasma membrane"/>
    <property type="evidence" value="ECO:0007669"/>
    <property type="project" value="UniProtKB-SubCell"/>
</dbReference>
<dbReference type="PANTHER" id="PTHR30482:SF10">
    <property type="entry name" value="HIGH-AFFINITY BRANCHED-CHAIN AMINO ACID TRANSPORT PROTEIN BRAE"/>
    <property type="match status" value="1"/>
</dbReference>
<dbReference type="PANTHER" id="PTHR30482">
    <property type="entry name" value="HIGH-AFFINITY BRANCHED-CHAIN AMINO ACID TRANSPORT SYSTEM PERMEASE"/>
    <property type="match status" value="1"/>
</dbReference>
<dbReference type="InterPro" id="IPR001851">
    <property type="entry name" value="ABC_transp_permease"/>
</dbReference>
<evidence type="ECO:0000256" key="1">
    <source>
        <dbReference type="ARBA" id="ARBA00004651"/>
    </source>
</evidence>
<protein>
    <recommendedName>
        <fullName evidence="9">ABC transporter permease</fullName>
    </recommendedName>
</protein>
<comment type="subcellular location">
    <subcellularLocation>
        <location evidence="1">Cell membrane</location>
        <topology evidence="1">Multi-pass membrane protein</topology>
    </subcellularLocation>
</comment>
<feature type="transmembrane region" description="Helical" evidence="6">
    <location>
        <begin position="87"/>
        <end position="111"/>
    </location>
</feature>
<dbReference type="STRING" id="869279.SE15_12510"/>
<dbReference type="CDD" id="cd06581">
    <property type="entry name" value="TM_PBP1_LivM_like"/>
    <property type="match status" value="1"/>
</dbReference>
<name>A0A0P6YKG2_9CHLR</name>
<dbReference type="GO" id="GO:0015658">
    <property type="term" value="F:branched-chain amino acid transmembrane transporter activity"/>
    <property type="evidence" value="ECO:0007669"/>
    <property type="project" value="InterPro"/>
</dbReference>
<dbReference type="Proteomes" id="UP000050544">
    <property type="component" value="Unassembled WGS sequence"/>
</dbReference>
<evidence type="ECO:0000313" key="7">
    <source>
        <dbReference type="EMBL" id="KPL82965.1"/>
    </source>
</evidence>
<evidence type="ECO:0000256" key="2">
    <source>
        <dbReference type="ARBA" id="ARBA00022475"/>
    </source>
</evidence>
<evidence type="ECO:0000256" key="5">
    <source>
        <dbReference type="ARBA" id="ARBA00023136"/>
    </source>
</evidence>
<evidence type="ECO:0008006" key="9">
    <source>
        <dbReference type="Google" id="ProtNLM"/>
    </source>
</evidence>
<feature type="transmembrane region" description="Helical" evidence="6">
    <location>
        <begin position="247"/>
        <end position="271"/>
    </location>
</feature>
<feature type="transmembrane region" description="Helical" evidence="6">
    <location>
        <begin position="155"/>
        <end position="175"/>
    </location>
</feature>
<feature type="transmembrane region" description="Helical" evidence="6">
    <location>
        <begin position="6"/>
        <end position="25"/>
    </location>
</feature>
<organism evidence="7 8">
    <name type="scientific">Thermanaerothrix daxensis</name>
    <dbReference type="NCBI Taxonomy" id="869279"/>
    <lineage>
        <taxon>Bacteria</taxon>
        <taxon>Bacillati</taxon>
        <taxon>Chloroflexota</taxon>
        <taxon>Anaerolineae</taxon>
        <taxon>Anaerolineales</taxon>
        <taxon>Anaerolineaceae</taxon>
        <taxon>Thermanaerothrix</taxon>
    </lineage>
</organism>
<sequence>MNGDARGLLVLGLGALIGTLTLLGINKWLQRFRGIPVLSSFTLYLIGALITGAAAVYLGNQLNPLLTPLLGSVAEPGPLNSPVAQQVIYFLAVILAGIFAAQISFLFGLPVLTLGSDYFGIATLGFTIVVNTLMINSDTILPFPEMKGGRGMIGIPKLTTWFSAFFFMMAVIIIMRNLVHSSTGRSIVAVREDEIAAKAMGIDVAGAKLMSFVVGSFFAGIGGAVYAHYIGFLSPGTFNFLAGFNPLIIVVFGGLGSMTGTIAASFGWIFFLEGMLRVLLSQMGTEAPTWRFVLYPITLLLLMLIRPQGLFGSIEWGFLKGPEFITAPRQQPEPAHKSAI</sequence>
<dbReference type="Pfam" id="PF02653">
    <property type="entry name" value="BPD_transp_2"/>
    <property type="match status" value="1"/>
</dbReference>